<sequence>MSSMVETTTTTTAAAQGATNSETPKLELTNPAMATMDEFSTTVVSALSATRSGETAPEQRVRRQKVVSLLTQLLRTLQEPDDLWVDSLISGAVTGAIRLFWEWKAFDHIPPEGIAYSVLAERVGTQEVLLRRVAGVLVAGGMLKQTGADHILHTLNSLIFVNEDPRGYLYELSSRNCLDTYPHLPRYFEKYGRKEPQTINHVPVTFANGVPEKSFYEMMAQDPEQLSRFFQSMEVVEKAQPTTRIYDFTWLVKKAETEPEQLVFIDVGGGKGHCLAAILNEFPGLPSSRCMLQDRDEVIKLVESLDEPALRETQKRAIDFHSEQPKCLHNYGDDVAIGILSHIAQAADKDSRILILEEVKSNPPSLATAALDFAMMGFGD</sequence>
<dbReference type="InterPro" id="IPR001077">
    <property type="entry name" value="COMT_C"/>
</dbReference>
<feature type="region of interest" description="Disordered" evidence="1">
    <location>
        <begin position="1"/>
        <end position="26"/>
    </location>
</feature>
<feature type="compositionally biased region" description="Low complexity" evidence="1">
    <location>
        <begin position="7"/>
        <end position="19"/>
    </location>
</feature>
<dbReference type="PANTHER" id="PTHR43712:SF16">
    <property type="entry name" value="O-METHYLTRANSFERASE ELCB"/>
    <property type="match status" value="1"/>
</dbReference>
<dbReference type="AlphaFoldDB" id="A0A2N3NIV0"/>
<protein>
    <recommendedName>
        <fullName evidence="2">O-methyltransferase C-terminal domain-containing protein</fullName>
    </recommendedName>
</protein>
<accession>A0A2N3NIV0</accession>
<dbReference type="OrthoDB" id="1535081at2759"/>
<dbReference type="Pfam" id="PF00891">
    <property type="entry name" value="Methyltransf_2"/>
    <property type="match status" value="1"/>
</dbReference>
<reference evidence="3 4" key="1">
    <citation type="journal article" date="2017" name="G3 (Bethesda)">
        <title>First Draft Genome Sequence of the Pathogenic Fungus Lomentospora prolificans (Formerly Scedosporium prolificans).</title>
        <authorList>
            <person name="Luo R."/>
            <person name="Zimin A."/>
            <person name="Workman R."/>
            <person name="Fan Y."/>
            <person name="Pertea G."/>
            <person name="Grossman N."/>
            <person name="Wear M.P."/>
            <person name="Jia B."/>
            <person name="Miller H."/>
            <person name="Casadevall A."/>
            <person name="Timp W."/>
            <person name="Zhang S.X."/>
            <person name="Salzberg S.L."/>
        </authorList>
    </citation>
    <scope>NUCLEOTIDE SEQUENCE [LARGE SCALE GENOMIC DNA]</scope>
    <source>
        <strain evidence="3 4">JHH-5317</strain>
    </source>
</reference>
<dbReference type="PANTHER" id="PTHR43712">
    <property type="entry name" value="PUTATIVE (AFU_ORTHOLOGUE AFUA_4G14580)-RELATED"/>
    <property type="match status" value="1"/>
</dbReference>
<dbReference type="Proteomes" id="UP000233524">
    <property type="component" value="Unassembled WGS sequence"/>
</dbReference>
<dbReference type="InterPro" id="IPR029063">
    <property type="entry name" value="SAM-dependent_MTases_sf"/>
</dbReference>
<dbReference type="EMBL" id="NLAX01000004">
    <property type="protein sequence ID" value="PKS12341.1"/>
    <property type="molecule type" value="Genomic_DNA"/>
</dbReference>
<name>A0A2N3NIV0_9PEZI</name>
<evidence type="ECO:0000256" key="1">
    <source>
        <dbReference type="SAM" id="MobiDB-lite"/>
    </source>
</evidence>
<dbReference type="VEuPathDB" id="FungiDB:jhhlp_001641"/>
<comment type="caution">
    <text evidence="3">The sequence shown here is derived from an EMBL/GenBank/DDBJ whole genome shotgun (WGS) entry which is preliminary data.</text>
</comment>
<dbReference type="SUPFAM" id="SSF46785">
    <property type="entry name" value="Winged helix' DNA-binding domain"/>
    <property type="match status" value="1"/>
</dbReference>
<organism evidence="3 4">
    <name type="scientific">Lomentospora prolificans</name>
    <dbReference type="NCBI Taxonomy" id="41688"/>
    <lineage>
        <taxon>Eukaryota</taxon>
        <taxon>Fungi</taxon>
        <taxon>Dikarya</taxon>
        <taxon>Ascomycota</taxon>
        <taxon>Pezizomycotina</taxon>
        <taxon>Sordariomycetes</taxon>
        <taxon>Hypocreomycetidae</taxon>
        <taxon>Microascales</taxon>
        <taxon>Microascaceae</taxon>
        <taxon>Lomentospora</taxon>
    </lineage>
</organism>
<gene>
    <name evidence="3" type="ORF">jhhlp_001641</name>
</gene>
<dbReference type="InterPro" id="IPR036390">
    <property type="entry name" value="WH_DNA-bd_sf"/>
</dbReference>
<dbReference type="InParanoid" id="A0A2N3NIV0"/>
<keyword evidence="4" id="KW-1185">Reference proteome</keyword>
<evidence type="ECO:0000313" key="3">
    <source>
        <dbReference type="EMBL" id="PKS12341.1"/>
    </source>
</evidence>
<dbReference type="Gene3D" id="3.40.50.150">
    <property type="entry name" value="Vaccinia Virus protein VP39"/>
    <property type="match status" value="1"/>
</dbReference>
<proteinExistence type="predicted"/>
<feature type="domain" description="O-methyltransferase C-terminal" evidence="2">
    <location>
        <begin position="215"/>
        <end position="375"/>
    </location>
</feature>
<dbReference type="GO" id="GO:0008171">
    <property type="term" value="F:O-methyltransferase activity"/>
    <property type="evidence" value="ECO:0007669"/>
    <property type="project" value="InterPro"/>
</dbReference>
<dbReference type="SUPFAM" id="SSF53335">
    <property type="entry name" value="S-adenosyl-L-methionine-dependent methyltransferases"/>
    <property type="match status" value="1"/>
</dbReference>
<evidence type="ECO:0000259" key="2">
    <source>
        <dbReference type="Pfam" id="PF00891"/>
    </source>
</evidence>
<evidence type="ECO:0000313" key="4">
    <source>
        <dbReference type="Proteomes" id="UP000233524"/>
    </source>
</evidence>